<dbReference type="InterPro" id="IPR050416">
    <property type="entry name" value="FAD-linked_Oxidoreductase"/>
</dbReference>
<accession>A0ABT6KM94</accession>
<name>A0ABT6KM94_9MICO</name>
<proteinExistence type="inferred from homology"/>
<keyword evidence="3" id="KW-0285">Flavoprotein</keyword>
<dbReference type="Gene3D" id="3.40.462.20">
    <property type="match status" value="1"/>
</dbReference>
<evidence type="ECO:0000313" key="8">
    <source>
        <dbReference type="Proteomes" id="UP001160142"/>
    </source>
</evidence>
<comment type="similarity">
    <text evidence="2">Belongs to the oxygen-dependent FAD-linked oxidoreductase family.</text>
</comment>
<evidence type="ECO:0000256" key="5">
    <source>
        <dbReference type="ARBA" id="ARBA00023002"/>
    </source>
</evidence>
<dbReference type="EMBL" id="JARXVQ010000001">
    <property type="protein sequence ID" value="MDH6180881.1"/>
    <property type="molecule type" value="Genomic_DNA"/>
</dbReference>
<dbReference type="Pfam" id="PF01565">
    <property type="entry name" value="FAD_binding_4"/>
    <property type="match status" value="1"/>
</dbReference>
<dbReference type="Gene3D" id="3.30.465.10">
    <property type="match status" value="1"/>
</dbReference>
<dbReference type="InterPro" id="IPR012951">
    <property type="entry name" value="BBE"/>
</dbReference>
<organism evidence="7 8">
    <name type="scientific">Antiquaquibacter oligotrophicus</name>
    <dbReference type="NCBI Taxonomy" id="2880260"/>
    <lineage>
        <taxon>Bacteria</taxon>
        <taxon>Bacillati</taxon>
        <taxon>Actinomycetota</taxon>
        <taxon>Actinomycetes</taxon>
        <taxon>Micrococcales</taxon>
        <taxon>Microbacteriaceae</taxon>
        <taxon>Antiquaquibacter</taxon>
    </lineage>
</organism>
<dbReference type="Gene3D" id="3.30.43.10">
    <property type="entry name" value="Uridine Diphospho-n-acetylenolpyruvylglucosamine Reductase, domain 2"/>
    <property type="match status" value="1"/>
</dbReference>
<dbReference type="PANTHER" id="PTHR42973">
    <property type="entry name" value="BINDING OXIDOREDUCTASE, PUTATIVE (AFU_ORTHOLOGUE AFUA_1G17690)-RELATED"/>
    <property type="match status" value="1"/>
</dbReference>
<dbReference type="PROSITE" id="PS51387">
    <property type="entry name" value="FAD_PCMH"/>
    <property type="match status" value="1"/>
</dbReference>
<keyword evidence="5" id="KW-0560">Oxidoreductase</keyword>
<keyword evidence="8" id="KW-1185">Reference proteome</keyword>
<dbReference type="InterPro" id="IPR016169">
    <property type="entry name" value="FAD-bd_PCMH_sub2"/>
</dbReference>
<evidence type="ECO:0000256" key="4">
    <source>
        <dbReference type="ARBA" id="ARBA00022827"/>
    </source>
</evidence>
<dbReference type="InterPro" id="IPR016166">
    <property type="entry name" value="FAD-bd_PCMH"/>
</dbReference>
<dbReference type="RefSeq" id="WP_322133212.1">
    <property type="nucleotide sequence ID" value="NZ_CP085036.1"/>
</dbReference>
<dbReference type="SUPFAM" id="SSF56176">
    <property type="entry name" value="FAD-binding/transporter-associated domain-like"/>
    <property type="match status" value="1"/>
</dbReference>
<evidence type="ECO:0000256" key="3">
    <source>
        <dbReference type="ARBA" id="ARBA00022630"/>
    </source>
</evidence>
<dbReference type="InterPro" id="IPR006094">
    <property type="entry name" value="Oxid_FAD_bind_N"/>
</dbReference>
<evidence type="ECO:0000259" key="6">
    <source>
        <dbReference type="PROSITE" id="PS51387"/>
    </source>
</evidence>
<keyword evidence="4" id="KW-0274">FAD</keyword>
<dbReference type="PANTHER" id="PTHR42973:SF39">
    <property type="entry name" value="FAD-BINDING PCMH-TYPE DOMAIN-CONTAINING PROTEIN"/>
    <property type="match status" value="1"/>
</dbReference>
<comment type="cofactor">
    <cofactor evidence="1">
        <name>FAD</name>
        <dbReference type="ChEBI" id="CHEBI:57692"/>
    </cofactor>
</comment>
<dbReference type="InterPro" id="IPR036318">
    <property type="entry name" value="FAD-bd_PCMH-like_sf"/>
</dbReference>
<dbReference type="InterPro" id="IPR016167">
    <property type="entry name" value="FAD-bd_PCMH_sub1"/>
</dbReference>
<feature type="domain" description="FAD-binding PCMH-type" evidence="6">
    <location>
        <begin position="31"/>
        <end position="200"/>
    </location>
</feature>
<evidence type="ECO:0000256" key="2">
    <source>
        <dbReference type="ARBA" id="ARBA00005466"/>
    </source>
</evidence>
<sequence>MSITDFPTQFRGRVLTPESPEFSEATASLAGKGTPLAVVAPQTPADVALAVRYAADHSLLPAIRSGGHSGGNFVPSGPFLLIDLAHLDGVDVLDDDLVRVGPGARWGAVAATLGNHGLALTSGDTSSVGVGGLALGGGVGWLVRLDGLTIDSLVEAEVVTATGEIVTASSAVNPELFWGLRGGGGNFGVVTAFTFRARRLAGVVSSTVVLDRSQLASAIKGWRDVMRTAPDQLSSTVMTMPSFGPDMPASAMIVSCWAGTDVEEATAAVAPLAALPGALQHIMQPSAYADLLHEPPAPAGPPMTFIDNASFTPDLTDELIDSLTETIERFEASVFSLRSLGGGFARVAGDATAVAYRTSETLLFGAVFLPIDADETARQRVIDAWTELPGPRVGTFSTFISRTGPQVLDEIYPPATLERLRAVKREWDPTNLFRLNQNVAPE</sequence>
<reference evidence="7 8" key="1">
    <citation type="submission" date="2023-04" db="EMBL/GenBank/DDBJ databases">
        <title>Genome Encyclopedia of Bacteria and Archaea VI: Functional Genomics of Type Strains.</title>
        <authorList>
            <person name="Whitman W."/>
        </authorList>
    </citation>
    <scope>NUCLEOTIDE SEQUENCE [LARGE SCALE GENOMIC DNA]</scope>
    <source>
        <strain evidence="7 8">SG_E_30_P1</strain>
    </source>
</reference>
<protein>
    <submittedName>
        <fullName evidence="7">FAD/FMN-containing dehydrogenase</fullName>
    </submittedName>
</protein>
<comment type="caution">
    <text evidence="7">The sequence shown here is derived from an EMBL/GenBank/DDBJ whole genome shotgun (WGS) entry which is preliminary data.</text>
</comment>
<evidence type="ECO:0000313" key="7">
    <source>
        <dbReference type="EMBL" id="MDH6180881.1"/>
    </source>
</evidence>
<dbReference type="Proteomes" id="UP001160142">
    <property type="component" value="Unassembled WGS sequence"/>
</dbReference>
<gene>
    <name evidence="7" type="ORF">M2152_001063</name>
</gene>
<dbReference type="Pfam" id="PF08031">
    <property type="entry name" value="BBE"/>
    <property type="match status" value="1"/>
</dbReference>
<evidence type="ECO:0000256" key="1">
    <source>
        <dbReference type="ARBA" id="ARBA00001974"/>
    </source>
</evidence>